<dbReference type="OrthoDB" id="3307525at2"/>
<reference evidence="1 2" key="1">
    <citation type="submission" date="2019-04" db="EMBL/GenBank/DDBJ databases">
        <title>Streptomyces piniterrae sp. nov., a heliquinomycin-producing actinomycete isolated from rhizosphere soil of Pinus yunnanensis.</title>
        <authorList>
            <person name="Zhuang X."/>
            <person name="Zhao J."/>
        </authorList>
    </citation>
    <scope>NUCLEOTIDE SEQUENCE [LARGE SCALE GENOMIC DNA]</scope>
    <source>
        <strain evidence="2">jys28</strain>
    </source>
</reference>
<sequence>MGGRPVGSKAEKPPWQVRLRTERGVAGGGILCANGTVLTCAHVVEQGRGPDGRCGVRVDFPFLERGSDIPARIVLAGEPAPVGGPDDVAVLRPDRIPYGAEPAPLEEHADLAGHTLGAYGFPEGHPEGVWAGGRLVGRTAAGLLQFAAVNATGHPTARGFSGSPVWDEDLQAVIGMVTAVDRLAEARTAYALPVDGLRTHWPELAEPCPVRLWIRDPHGGPPRMVPLRVTGPDRREFWIGRGDGGPREPAILLASRPRHVVSRWHCRLVCEYGNWSVESPKRDALTYVRYPGDDRLLLVPAPGRLPLCHGDTLVIRASLSVSEQQKDSGYWELEFVDDHHTFR</sequence>
<accession>A0A4U0NNM1</accession>
<dbReference type="Gene3D" id="2.40.10.120">
    <property type="match status" value="1"/>
</dbReference>
<protein>
    <submittedName>
        <fullName evidence="1">Trypsin-like peptidase domain-containing protein</fullName>
    </submittedName>
</protein>
<name>A0A4U0NNM1_9ACTN</name>
<dbReference type="EMBL" id="SUMB01000003">
    <property type="protein sequence ID" value="TJZ55920.1"/>
    <property type="molecule type" value="Genomic_DNA"/>
</dbReference>
<dbReference type="SUPFAM" id="SSF49879">
    <property type="entry name" value="SMAD/FHA domain"/>
    <property type="match status" value="1"/>
</dbReference>
<dbReference type="InterPro" id="IPR008984">
    <property type="entry name" value="SMAD_FHA_dom_sf"/>
</dbReference>
<comment type="caution">
    <text evidence="1">The sequence shown here is derived from an EMBL/GenBank/DDBJ whole genome shotgun (WGS) entry which is preliminary data.</text>
</comment>
<keyword evidence="2" id="KW-1185">Reference proteome</keyword>
<dbReference type="AlphaFoldDB" id="A0A4U0NNM1"/>
<dbReference type="Pfam" id="PF13365">
    <property type="entry name" value="Trypsin_2"/>
    <property type="match status" value="1"/>
</dbReference>
<dbReference type="Proteomes" id="UP000308697">
    <property type="component" value="Unassembled WGS sequence"/>
</dbReference>
<evidence type="ECO:0000313" key="2">
    <source>
        <dbReference type="Proteomes" id="UP000308697"/>
    </source>
</evidence>
<gene>
    <name evidence="1" type="ORF">FCH28_11615</name>
</gene>
<proteinExistence type="predicted"/>
<dbReference type="InterPro" id="IPR009003">
    <property type="entry name" value="Peptidase_S1_PA"/>
</dbReference>
<organism evidence="1 2">
    <name type="scientific">Streptomyces piniterrae</name>
    <dbReference type="NCBI Taxonomy" id="2571125"/>
    <lineage>
        <taxon>Bacteria</taxon>
        <taxon>Bacillati</taxon>
        <taxon>Actinomycetota</taxon>
        <taxon>Actinomycetes</taxon>
        <taxon>Kitasatosporales</taxon>
        <taxon>Streptomycetaceae</taxon>
        <taxon>Streptomyces</taxon>
    </lineage>
</organism>
<evidence type="ECO:0000313" key="1">
    <source>
        <dbReference type="EMBL" id="TJZ55920.1"/>
    </source>
</evidence>
<dbReference type="SUPFAM" id="SSF50494">
    <property type="entry name" value="Trypsin-like serine proteases"/>
    <property type="match status" value="1"/>
</dbReference>